<keyword evidence="2 8" id="KW-0436">Ligase</keyword>
<dbReference type="RefSeq" id="XP_025373564.1">
    <property type="nucleotide sequence ID" value="XM_025512687.1"/>
</dbReference>
<dbReference type="InParanoid" id="A0A316WA76"/>
<keyword evidence="3" id="KW-0479">Metal-binding</keyword>
<evidence type="ECO:0000256" key="1">
    <source>
        <dbReference type="ARBA" id="ARBA00008276"/>
    </source>
</evidence>
<dbReference type="NCBIfam" id="TIGR01499">
    <property type="entry name" value="folC"/>
    <property type="match status" value="1"/>
</dbReference>
<keyword evidence="5" id="KW-0067">ATP-binding</keyword>
<evidence type="ECO:0000256" key="6">
    <source>
        <dbReference type="ARBA" id="ARBA00022842"/>
    </source>
</evidence>
<dbReference type="FunCoup" id="A0A316WA76">
    <property type="interactions" value="170"/>
</dbReference>
<keyword evidence="6" id="KW-0460">Magnesium</keyword>
<proteinExistence type="inferred from homology"/>
<dbReference type="Gene3D" id="3.90.190.20">
    <property type="entry name" value="Mur ligase, C-terminal domain"/>
    <property type="match status" value="1"/>
</dbReference>
<dbReference type="InterPro" id="IPR036615">
    <property type="entry name" value="Mur_ligase_C_dom_sf"/>
</dbReference>
<keyword evidence="9" id="KW-1185">Reference proteome</keyword>
<evidence type="ECO:0000256" key="4">
    <source>
        <dbReference type="ARBA" id="ARBA00022741"/>
    </source>
</evidence>
<dbReference type="GO" id="GO:0005524">
    <property type="term" value="F:ATP binding"/>
    <property type="evidence" value="ECO:0007669"/>
    <property type="project" value="UniProtKB-KW"/>
</dbReference>
<comment type="similarity">
    <text evidence="1">Belongs to the folylpolyglutamate synthase family.</text>
</comment>
<dbReference type="GO" id="GO:0004326">
    <property type="term" value="F:tetrahydrofolylpolyglutamate synthase activity"/>
    <property type="evidence" value="ECO:0007669"/>
    <property type="project" value="InterPro"/>
</dbReference>
<dbReference type="GO" id="GO:0008841">
    <property type="term" value="F:dihydrofolate synthase activity"/>
    <property type="evidence" value="ECO:0007669"/>
    <property type="project" value="TreeGrafter"/>
</dbReference>
<dbReference type="AlphaFoldDB" id="A0A316WA76"/>
<dbReference type="OrthoDB" id="5212574at2759"/>
<dbReference type="InterPro" id="IPR036565">
    <property type="entry name" value="Mur-like_cat_sf"/>
</dbReference>
<dbReference type="GO" id="GO:0005739">
    <property type="term" value="C:mitochondrion"/>
    <property type="evidence" value="ECO:0007669"/>
    <property type="project" value="TreeGrafter"/>
</dbReference>
<organism evidence="8 9">
    <name type="scientific">Ceraceosorus guamensis</name>
    <dbReference type="NCBI Taxonomy" id="1522189"/>
    <lineage>
        <taxon>Eukaryota</taxon>
        <taxon>Fungi</taxon>
        <taxon>Dikarya</taxon>
        <taxon>Basidiomycota</taxon>
        <taxon>Ustilaginomycotina</taxon>
        <taxon>Exobasidiomycetes</taxon>
        <taxon>Ceraceosorales</taxon>
        <taxon>Ceraceosoraceae</taxon>
        <taxon>Ceraceosorus</taxon>
    </lineage>
</organism>
<accession>A0A316WA76</accession>
<reference evidence="8 9" key="1">
    <citation type="journal article" date="2018" name="Mol. Biol. Evol.">
        <title>Broad Genomic Sampling Reveals a Smut Pathogenic Ancestry of the Fungal Clade Ustilaginomycotina.</title>
        <authorList>
            <person name="Kijpornyongpan T."/>
            <person name="Mondo S.J."/>
            <person name="Barry K."/>
            <person name="Sandor L."/>
            <person name="Lee J."/>
            <person name="Lipzen A."/>
            <person name="Pangilinan J."/>
            <person name="LaButti K."/>
            <person name="Hainaut M."/>
            <person name="Henrissat B."/>
            <person name="Grigoriev I.V."/>
            <person name="Spatafora J.W."/>
            <person name="Aime M.C."/>
        </authorList>
    </citation>
    <scope>NUCLEOTIDE SEQUENCE [LARGE SCALE GENOMIC DNA]</scope>
    <source>
        <strain evidence="8 9">MCA 4658</strain>
    </source>
</reference>
<dbReference type="Proteomes" id="UP000245783">
    <property type="component" value="Unassembled WGS sequence"/>
</dbReference>
<feature type="region of interest" description="Disordered" evidence="7">
    <location>
        <begin position="440"/>
        <end position="461"/>
    </location>
</feature>
<evidence type="ECO:0000313" key="8">
    <source>
        <dbReference type="EMBL" id="PWN46404.1"/>
    </source>
</evidence>
<dbReference type="GeneID" id="37034557"/>
<evidence type="ECO:0000256" key="3">
    <source>
        <dbReference type="ARBA" id="ARBA00022723"/>
    </source>
</evidence>
<dbReference type="InterPro" id="IPR001645">
    <property type="entry name" value="Folylpolyglutamate_synth"/>
</dbReference>
<dbReference type="Gene3D" id="3.40.1190.10">
    <property type="entry name" value="Mur-like, catalytic domain"/>
    <property type="match status" value="1"/>
</dbReference>
<dbReference type="STRING" id="1522189.A0A316WA76"/>
<dbReference type="GO" id="GO:0005829">
    <property type="term" value="C:cytosol"/>
    <property type="evidence" value="ECO:0007669"/>
    <property type="project" value="TreeGrafter"/>
</dbReference>
<keyword evidence="4" id="KW-0547">Nucleotide-binding</keyword>
<name>A0A316WA76_9BASI</name>
<dbReference type="UniPathway" id="UPA00850"/>
<dbReference type="GO" id="GO:0046872">
    <property type="term" value="F:metal ion binding"/>
    <property type="evidence" value="ECO:0007669"/>
    <property type="project" value="UniProtKB-KW"/>
</dbReference>
<dbReference type="SUPFAM" id="SSF53244">
    <property type="entry name" value="MurD-like peptide ligases, peptide-binding domain"/>
    <property type="match status" value="1"/>
</dbReference>
<gene>
    <name evidence="8" type="ORF">IE81DRAFT_319315</name>
</gene>
<dbReference type="PANTHER" id="PTHR11136">
    <property type="entry name" value="FOLYLPOLYGLUTAMATE SYNTHASE-RELATED"/>
    <property type="match status" value="1"/>
</dbReference>
<dbReference type="PANTHER" id="PTHR11136:SF0">
    <property type="entry name" value="DIHYDROFOLATE SYNTHETASE-RELATED"/>
    <property type="match status" value="1"/>
</dbReference>
<evidence type="ECO:0000256" key="2">
    <source>
        <dbReference type="ARBA" id="ARBA00022598"/>
    </source>
</evidence>
<dbReference type="EMBL" id="KZ819351">
    <property type="protein sequence ID" value="PWN46404.1"/>
    <property type="molecule type" value="Genomic_DNA"/>
</dbReference>
<feature type="compositionally biased region" description="Basic and acidic residues" evidence="7">
    <location>
        <begin position="440"/>
        <end position="449"/>
    </location>
</feature>
<feature type="region of interest" description="Disordered" evidence="7">
    <location>
        <begin position="107"/>
        <end position="127"/>
    </location>
</feature>
<evidence type="ECO:0000256" key="5">
    <source>
        <dbReference type="ARBA" id="ARBA00022840"/>
    </source>
</evidence>
<dbReference type="SUPFAM" id="SSF53623">
    <property type="entry name" value="MurD-like peptide ligases, catalytic domain"/>
    <property type="match status" value="1"/>
</dbReference>
<evidence type="ECO:0000256" key="7">
    <source>
        <dbReference type="SAM" id="MobiDB-lite"/>
    </source>
</evidence>
<protein>
    <submittedName>
        <fullName evidence="8">Mur ligase</fullName>
    </submittedName>
</protein>
<evidence type="ECO:0000313" key="9">
    <source>
        <dbReference type="Proteomes" id="UP000245783"/>
    </source>
</evidence>
<sequence>MSSTAPTLADALGPAHNIDLTLDRIQQLLGRLGSPQNAIPVIHVAGTNSKGSTTAYLDSLLLNAIGLRTGRFNSPHLIQEQDCCRVCGKVVRDDVWREARKRVQAADEGLPMRASDKEESTSFMEEQPPLRCTSFEKLTAQALSAFVLLPEAERPEVLLIEVGLGGRLDATNVFPAQNVLASVICPIDLDHQTFLGNTLRDITKEKAGIIKSRGLVVVADQRRASVNDSAASSSSSSLQYNTDVPLDSLRHVQAERSQIGVEAAEILDSVREVAFMVGARLVKSYVPWQALQATSFSQSSSSSPWSTSTWVNARYAPILWPSSSTSASYAGTYASRAGDTLISGPSLHLPRIRPALVSILTALQTLWAVARDETPSGLGQDGSDPFEELRLKMAWALRDDRDATDAIRWALNGTKWHGRCEWVDVELPTTVPDVPAELGKADEQTREDSEAMPVDTLSQTGSTSSAVPLHLLVDGAHNPSAAHALRAYIDQCILSRVATLRRDKPTSEIYLAINWILSISEGKDVSGLLGALFDDSRLRGAEDALSRSLADTHITTSGADFSSASDSAVTFRVKHRIAVTSFSTPVEGMPWVRPLSAQDLSSAVHSTLSSGEGAEIECFATVQEACTWISQEGDGKTFVELNKDESQGMSRCKASFNILAGSLYLVSDLYRAFPHLLADGSS</sequence>